<dbReference type="SUPFAM" id="SSF75169">
    <property type="entry name" value="DsrEFH-like"/>
    <property type="match status" value="1"/>
</dbReference>
<dbReference type="PANTHER" id="PTHR37691:SF1">
    <property type="entry name" value="BLR3518 PROTEIN"/>
    <property type="match status" value="1"/>
</dbReference>
<dbReference type="AlphaFoldDB" id="A0A7U3YJN3"/>
<dbReference type="Gene3D" id="3.40.1260.10">
    <property type="entry name" value="DsrEFH-like"/>
    <property type="match status" value="1"/>
</dbReference>
<evidence type="ECO:0000313" key="2">
    <source>
        <dbReference type="Proteomes" id="UP000006365"/>
    </source>
</evidence>
<organism evidence="1 2">
    <name type="scientific">Desulfobulbus propionicus (strain ATCC 33891 / DSM 2032 / VKM B-1956 / 1pr3)</name>
    <dbReference type="NCBI Taxonomy" id="577650"/>
    <lineage>
        <taxon>Bacteria</taxon>
        <taxon>Pseudomonadati</taxon>
        <taxon>Thermodesulfobacteriota</taxon>
        <taxon>Desulfobulbia</taxon>
        <taxon>Desulfobulbales</taxon>
        <taxon>Desulfobulbaceae</taxon>
        <taxon>Desulfobulbus</taxon>
    </lineage>
</organism>
<dbReference type="EMBL" id="CP002364">
    <property type="protein sequence ID" value="ADW16626.1"/>
    <property type="molecule type" value="Genomic_DNA"/>
</dbReference>
<dbReference type="RefSeq" id="WP_015723173.1">
    <property type="nucleotide sequence ID" value="NC_014972.1"/>
</dbReference>
<dbReference type="KEGG" id="dpr:Despr_0445"/>
<proteinExistence type="predicted"/>
<dbReference type="PANTHER" id="PTHR37691">
    <property type="entry name" value="BLR3518 PROTEIN"/>
    <property type="match status" value="1"/>
</dbReference>
<dbReference type="Pfam" id="PF02635">
    <property type="entry name" value="DsrE"/>
    <property type="match status" value="1"/>
</dbReference>
<evidence type="ECO:0000313" key="1">
    <source>
        <dbReference type="EMBL" id="ADW16626.1"/>
    </source>
</evidence>
<gene>
    <name evidence="1" type="ordered locus">Despr_0445</name>
</gene>
<dbReference type="InterPro" id="IPR027396">
    <property type="entry name" value="DsrEFH-like"/>
</dbReference>
<dbReference type="Proteomes" id="UP000006365">
    <property type="component" value="Chromosome"/>
</dbReference>
<dbReference type="InterPro" id="IPR003787">
    <property type="entry name" value="Sulphur_relay_DsrE/F-like"/>
</dbReference>
<accession>A0A7U3YJN3</accession>
<keyword evidence="2" id="KW-1185">Reference proteome</keyword>
<evidence type="ECO:0008006" key="3">
    <source>
        <dbReference type="Google" id="ProtNLM"/>
    </source>
</evidence>
<name>A0A7U3YJN3_DESPD</name>
<sequence length="118" mass="13306">MPMTYRAVFHVDLDEAKPLNIALANVGNLIRAIPEKHYDLVMLFNGPAVTLLHNDQCAPFRDEIWRLQQSRVAFKVCRNALNTFNIDPDNLIEGCEIVPAGVVALIELQQDGYAYIKP</sequence>
<reference evidence="1 2" key="1">
    <citation type="journal article" date="2011" name="Stand. Genomic Sci.">
        <title>Complete genome sequence of Desulfobulbus propionicus type strain (1pr3).</title>
        <authorList>
            <person name="Pagani I."/>
            <person name="Lapidus A."/>
            <person name="Nolan M."/>
            <person name="Lucas S."/>
            <person name="Hammon N."/>
            <person name="Deshpande S."/>
            <person name="Cheng J.F."/>
            <person name="Chertkov O."/>
            <person name="Davenport K."/>
            <person name="Tapia R."/>
            <person name="Han C."/>
            <person name="Goodwin L."/>
            <person name="Pitluck S."/>
            <person name="Liolios K."/>
            <person name="Mavromatis K."/>
            <person name="Ivanova N."/>
            <person name="Mikhailova N."/>
            <person name="Pati A."/>
            <person name="Chen A."/>
            <person name="Palaniappan K."/>
            <person name="Land M."/>
            <person name="Hauser L."/>
            <person name="Chang Y.J."/>
            <person name="Jeffries C.D."/>
            <person name="Detter J.C."/>
            <person name="Brambilla E."/>
            <person name="Kannan K.P."/>
            <person name="Djao O.D."/>
            <person name="Rohde M."/>
            <person name="Pukall R."/>
            <person name="Spring S."/>
            <person name="Goker M."/>
            <person name="Sikorski J."/>
            <person name="Woyke T."/>
            <person name="Bristow J."/>
            <person name="Eisen J.A."/>
            <person name="Markowitz V."/>
            <person name="Hugenholtz P."/>
            <person name="Kyrpides N.C."/>
            <person name="Klenk H.P."/>
        </authorList>
    </citation>
    <scope>NUCLEOTIDE SEQUENCE [LARGE SCALE GENOMIC DNA]</scope>
    <source>
        <strain evidence="2">ATCC 33891 / DSM 2032 / 1pr3</strain>
    </source>
</reference>
<protein>
    <recommendedName>
        <fullName evidence="3">Sulfur reduction protein DsrE</fullName>
    </recommendedName>
</protein>